<protein>
    <submittedName>
        <fullName evidence="4">Uncharacterized protein</fullName>
    </submittedName>
</protein>
<evidence type="ECO:0000256" key="1">
    <source>
        <dbReference type="SAM" id="MobiDB-lite"/>
    </source>
</evidence>
<evidence type="ECO:0000313" key="4">
    <source>
        <dbReference type="RefSeq" id="XP_027066596.1"/>
    </source>
</evidence>
<dbReference type="RefSeq" id="XP_027066596.1">
    <property type="nucleotide sequence ID" value="XM_027210795.2"/>
</dbReference>
<dbReference type="OrthoDB" id="695890at2759"/>
<feature type="compositionally biased region" description="Low complexity" evidence="1">
    <location>
        <begin position="116"/>
        <end position="126"/>
    </location>
</feature>
<sequence>MSSILSSQGMVLATAMAAVSGTVILLAFRLQKSFPPSQLSITVNCLHPPCQSPQPLPRSCISSASSSDGKKKNKKKKRVHFAADVVDPIGNSDEYRKKLQLQHNYSSSSHNRAAESLSSSPSSSSSATFKGGKVQGMPANRVALYNGILRDRVLLRTTYSY</sequence>
<evidence type="ECO:0000313" key="3">
    <source>
        <dbReference type="Proteomes" id="UP001652660"/>
    </source>
</evidence>
<keyword evidence="2" id="KW-0472">Membrane</keyword>
<accession>A0A6P6SL30</accession>
<feature type="transmembrane region" description="Helical" evidence="2">
    <location>
        <begin position="6"/>
        <end position="28"/>
    </location>
</feature>
<reference evidence="4" key="2">
    <citation type="submission" date="2025-08" db="UniProtKB">
        <authorList>
            <consortium name="RefSeq"/>
        </authorList>
    </citation>
    <scope>IDENTIFICATION</scope>
    <source>
        <tissue evidence="4">Leaves</tissue>
    </source>
</reference>
<dbReference type="AlphaFoldDB" id="A0A6P6SL30"/>
<feature type="compositionally biased region" description="Polar residues" evidence="1">
    <location>
        <begin position="101"/>
        <end position="111"/>
    </location>
</feature>
<dbReference type="PANTHER" id="PTHR33564">
    <property type="entry name" value="TRANSMEMBRANE PROTEIN"/>
    <property type="match status" value="1"/>
</dbReference>
<dbReference type="GeneID" id="113692392"/>
<feature type="region of interest" description="Disordered" evidence="1">
    <location>
        <begin position="56"/>
        <end position="79"/>
    </location>
</feature>
<gene>
    <name evidence="4" type="primary">LOC113692392</name>
</gene>
<name>A0A6P6SL30_COFAR</name>
<keyword evidence="2" id="KW-0812">Transmembrane</keyword>
<organism evidence="3 4">
    <name type="scientific">Coffea arabica</name>
    <name type="common">Arabian coffee</name>
    <dbReference type="NCBI Taxonomy" id="13443"/>
    <lineage>
        <taxon>Eukaryota</taxon>
        <taxon>Viridiplantae</taxon>
        <taxon>Streptophyta</taxon>
        <taxon>Embryophyta</taxon>
        <taxon>Tracheophyta</taxon>
        <taxon>Spermatophyta</taxon>
        <taxon>Magnoliopsida</taxon>
        <taxon>eudicotyledons</taxon>
        <taxon>Gunneridae</taxon>
        <taxon>Pentapetalae</taxon>
        <taxon>asterids</taxon>
        <taxon>lamiids</taxon>
        <taxon>Gentianales</taxon>
        <taxon>Rubiaceae</taxon>
        <taxon>Ixoroideae</taxon>
        <taxon>Gardenieae complex</taxon>
        <taxon>Bertiereae - Coffeeae clade</taxon>
        <taxon>Coffeeae</taxon>
        <taxon>Coffea</taxon>
    </lineage>
</organism>
<keyword evidence="2" id="KW-1133">Transmembrane helix</keyword>
<dbReference type="Proteomes" id="UP001652660">
    <property type="component" value="Chromosome 6c"/>
</dbReference>
<dbReference type="PANTHER" id="PTHR33564:SF11">
    <property type="entry name" value="OS06G0604600 PROTEIN"/>
    <property type="match status" value="1"/>
</dbReference>
<evidence type="ECO:0000256" key="2">
    <source>
        <dbReference type="SAM" id="Phobius"/>
    </source>
</evidence>
<reference evidence="3" key="1">
    <citation type="journal article" date="2025" name="Foods">
        <title>Unveiling the Microbial Signatures of Arabica Coffee Cherries: Insights into Ripeness Specific Diversity, Functional Traits, and Implications for Quality and Safety.</title>
        <authorList>
            <consortium name="RefSeq"/>
            <person name="Tenea G.N."/>
            <person name="Cifuentes V."/>
            <person name="Reyes P."/>
            <person name="Cevallos-Vallejos M."/>
        </authorList>
    </citation>
    <scope>NUCLEOTIDE SEQUENCE [LARGE SCALE GENOMIC DNA]</scope>
</reference>
<keyword evidence="3" id="KW-1185">Reference proteome</keyword>
<feature type="region of interest" description="Disordered" evidence="1">
    <location>
        <begin position="98"/>
        <end position="133"/>
    </location>
</feature>
<proteinExistence type="predicted"/>